<dbReference type="Pfam" id="PF08713">
    <property type="entry name" value="DNA_alkylation"/>
    <property type="match status" value="1"/>
</dbReference>
<dbReference type="KEGG" id="pdg:BCM40_10780"/>
<dbReference type="SUPFAM" id="SSF48371">
    <property type="entry name" value="ARM repeat"/>
    <property type="match status" value="1"/>
</dbReference>
<dbReference type="Proteomes" id="UP000092495">
    <property type="component" value="Chromosome"/>
</dbReference>
<dbReference type="Gene3D" id="1.20.1660.10">
    <property type="entry name" value="Hypothetical protein (EF3068)"/>
    <property type="match status" value="1"/>
</dbReference>
<dbReference type="STRING" id="414778.BCM40_10780"/>
<name>A0A1C7EIX1_9BACL</name>
<organism evidence="1 2">
    <name type="scientific">Planococcus donghaensis</name>
    <dbReference type="NCBI Taxonomy" id="414778"/>
    <lineage>
        <taxon>Bacteria</taxon>
        <taxon>Bacillati</taxon>
        <taxon>Bacillota</taxon>
        <taxon>Bacilli</taxon>
        <taxon>Bacillales</taxon>
        <taxon>Caryophanaceae</taxon>
        <taxon>Planococcus</taxon>
    </lineage>
</organism>
<dbReference type="CDD" id="cd07064">
    <property type="entry name" value="AlkD_like_1"/>
    <property type="match status" value="1"/>
</dbReference>
<dbReference type="Gene3D" id="1.25.40.290">
    <property type="entry name" value="ARM repeat domains"/>
    <property type="match status" value="1"/>
</dbReference>
<dbReference type="RefSeq" id="WP_065526810.1">
    <property type="nucleotide sequence ID" value="NZ_CP016543.2"/>
</dbReference>
<dbReference type="OrthoDB" id="9775346at2"/>
<dbReference type="PANTHER" id="PTHR34070:SF1">
    <property type="entry name" value="DNA ALKYLATION REPAIR PROTEIN"/>
    <property type="match status" value="1"/>
</dbReference>
<reference evidence="1" key="1">
    <citation type="submission" date="2016-10" db="EMBL/GenBank/DDBJ databases">
        <authorList>
            <person name="See-Too W.S."/>
        </authorList>
    </citation>
    <scope>NUCLEOTIDE SEQUENCE</scope>
    <source>
        <strain evidence="1">DSM 22276</strain>
    </source>
</reference>
<dbReference type="InterPro" id="IPR014825">
    <property type="entry name" value="DNA_alkylation"/>
</dbReference>
<keyword evidence="2" id="KW-1185">Reference proteome</keyword>
<dbReference type="InterPro" id="IPR016024">
    <property type="entry name" value="ARM-type_fold"/>
</dbReference>
<dbReference type="PANTHER" id="PTHR34070">
    <property type="entry name" value="ARMADILLO-TYPE FOLD"/>
    <property type="match status" value="1"/>
</dbReference>
<evidence type="ECO:0000313" key="1">
    <source>
        <dbReference type="EMBL" id="ANU23820.1"/>
    </source>
</evidence>
<dbReference type="EMBL" id="CP016543">
    <property type="protein sequence ID" value="ANU23820.1"/>
    <property type="molecule type" value="Genomic_DNA"/>
</dbReference>
<sequence length="225" mass="26538">MKKLWDDQELIDSFKANRNPEQMVPMSAYMRNQFDFLGIKTPLRTELLNKHFSTHQLPSGQKLLEAVWKLYELPEREYQYAAIALLDKMKEELTLKDLAFLRQLIENKSWWDSVDSIASRILGHVIQKEQVEGTRSMIEWSKAENIWTNRAAILHQLKYKQQTDTIILSQIILHHATSPEFFIQKAIGWALREYAKTDAEWVETFVSTHELMPLSKREALKHIKK</sequence>
<evidence type="ECO:0000313" key="2">
    <source>
        <dbReference type="Proteomes" id="UP000092495"/>
    </source>
</evidence>
<protein>
    <submittedName>
        <fullName evidence="1">DNA alkylation repair protein</fullName>
    </submittedName>
</protein>
<proteinExistence type="predicted"/>
<gene>
    <name evidence="1" type="ORF">BCM40_10780</name>
</gene>
<accession>A0A1C7EIX1</accession>
<dbReference type="AlphaFoldDB" id="A0A1C7EIX1"/>